<name>A0AAD3SNZ8_NEPGR</name>
<dbReference type="Proteomes" id="UP001279734">
    <property type="component" value="Unassembled WGS sequence"/>
</dbReference>
<feature type="region of interest" description="Disordered" evidence="1">
    <location>
        <begin position="85"/>
        <end position="111"/>
    </location>
</feature>
<protein>
    <submittedName>
        <fullName evidence="2">Uncharacterized protein</fullName>
    </submittedName>
</protein>
<gene>
    <name evidence="2" type="ORF">Nepgr_017176</name>
</gene>
<reference evidence="2" key="1">
    <citation type="submission" date="2023-05" db="EMBL/GenBank/DDBJ databases">
        <title>Nepenthes gracilis genome sequencing.</title>
        <authorList>
            <person name="Fukushima K."/>
        </authorList>
    </citation>
    <scope>NUCLEOTIDE SEQUENCE</scope>
    <source>
        <strain evidence="2">SING2019-196</strain>
    </source>
</reference>
<keyword evidence="3" id="KW-1185">Reference proteome</keyword>
<evidence type="ECO:0000313" key="2">
    <source>
        <dbReference type="EMBL" id="GMH15335.1"/>
    </source>
</evidence>
<organism evidence="2 3">
    <name type="scientific">Nepenthes gracilis</name>
    <name type="common">Slender pitcher plant</name>
    <dbReference type="NCBI Taxonomy" id="150966"/>
    <lineage>
        <taxon>Eukaryota</taxon>
        <taxon>Viridiplantae</taxon>
        <taxon>Streptophyta</taxon>
        <taxon>Embryophyta</taxon>
        <taxon>Tracheophyta</taxon>
        <taxon>Spermatophyta</taxon>
        <taxon>Magnoliopsida</taxon>
        <taxon>eudicotyledons</taxon>
        <taxon>Gunneridae</taxon>
        <taxon>Pentapetalae</taxon>
        <taxon>Caryophyllales</taxon>
        <taxon>Nepenthaceae</taxon>
        <taxon>Nepenthes</taxon>
    </lineage>
</organism>
<accession>A0AAD3SNZ8</accession>
<evidence type="ECO:0000313" key="3">
    <source>
        <dbReference type="Proteomes" id="UP001279734"/>
    </source>
</evidence>
<dbReference type="AlphaFoldDB" id="A0AAD3SNZ8"/>
<feature type="compositionally biased region" description="Basic residues" evidence="1">
    <location>
        <begin position="99"/>
        <end position="111"/>
    </location>
</feature>
<evidence type="ECO:0000256" key="1">
    <source>
        <dbReference type="SAM" id="MobiDB-lite"/>
    </source>
</evidence>
<proteinExistence type="predicted"/>
<dbReference type="EMBL" id="BSYO01000015">
    <property type="protein sequence ID" value="GMH15335.1"/>
    <property type="molecule type" value="Genomic_DNA"/>
</dbReference>
<feature type="compositionally biased region" description="Acidic residues" evidence="1">
    <location>
        <begin position="85"/>
        <end position="95"/>
    </location>
</feature>
<sequence>MFITEAHLQHDIMSSSNPIVRNEEEDFTIFGIIFCINLDYKNAICKSFECKEFTSSSTLTKTEIWKSHCWSSMEALQRVEGEEYAGGEECGDDSDGCQGKKRVNRGHKSRTHSALRLMKLTSHPQFRNKDPPQ</sequence>
<comment type="caution">
    <text evidence="2">The sequence shown here is derived from an EMBL/GenBank/DDBJ whole genome shotgun (WGS) entry which is preliminary data.</text>
</comment>